<feature type="binding site" evidence="5">
    <location>
        <position position="195"/>
    </location>
    <ligand>
        <name>Zn(2+)</name>
        <dbReference type="ChEBI" id="CHEBI:29105"/>
    </ligand>
</feature>
<evidence type="ECO:0000313" key="8">
    <source>
        <dbReference type="Proteomes" id="UP000193900"/>
    </source>
</evidence>
<evidence type="ECO:0000256" key="1">
    <source>
        <dbReference type="ARBA" id="ARBA00004141"/>
    </source>
</evidence>
<feature type="binding site" evidence="5">
    <location>
        <position position="70"/>
    </location>
    <ligand>
        <name>Zn(2+)</name>
        <dbReference type="ChEBI" id="CHEBI:29105"/>
    </ligand>
</feature>
<evidence type="ECO:0000256" key="4">
    <source>
        <dbReference type="ARBA" id="ARBA00023136"/>
    </source>
</evidence>
<dbReference type="GO" id="GO:0046872">
    <property type="term" value="F:metal ion binding"/>
    <property type="evidence" value="ECO:0007669"/>
    <property type="project" value="UniProtKB-KW"/>
</dbReference>
<comment type="subcellular location">
    <subcellularLocation>
        <location evidence="1">Membrane</location>
        <topology evidence="1">Multi-pass membrane protein</topology>
    </subcellularLocation>
</comment>
<dbReference type="AlphaFoldDB" id="A0A1Y5TZF5"/>
<evidence type="ECO:0000256" key="2">
    <source>
        <dbReference type="ARBA" id="ARBA00022692"/>
    </source>
</evidence>
<gene>
    <name evidence="7" type="ORF">ROA7023_03609</name>
</gene>
<keyword evidence="2 6" id="KW-0812">Transmembrane</keyword>
<dbReference type="OrthoDB" id="9813689at2"/>
<keyword evidence="5" id="KW-0862">Zinc</keyword>
<organism evidence="7 8">
    <name type="scientific">Roseisalinus antarcticus</name>
    <dbReference type="NCBI Taxonomy" id="254357"/>
    <lineage>
        <taxon>Bacteria</taxon>
        <taxon>Pseudomonadati</taxon>
        <taxon>Pseudomonadota</taxon>
        <taxon>Alphaproteobacteria</taxon>
        <taxon>Rhodobacterales</taxon>
        <taxon>Roseobacteraceae</taxon>
        <taxon>Roseisalinus</taxon>
    </lineage>
</organism>
<keyword evidence="5" id="KW-0479">Metal-binding</keyword>
<evidence type="ECO:0000256" key="3">
    <source>
        <dbReference type="ARBA" id="ARBA00022989"/>
    </source>
</evidence>
<keyword evidence="8" id="KW-1185">Reference proteome</keyword>
<feature type="transmembrane region" description="Helical" evidence="6">
    <location>
        <begin position="20"/>
        <end position="40"/>
    </location>
</feature>
<feature type="transmembrane region" description="Helical" evidence="6">
    <location>
        <begin position="137"/>
        <end position="156"/>
    </location>
</feature>
<keyword evidence="4 6" id="KW-0472">Membrane</keyword>
<proteinExistence type="predicted"/>
<feature type="transmembrane region" description="Helical" evidence="6">
    <location>
        <begin position="162"/>
        <end position="181"/>
    </location>
</feature>
<protein>
    <submittedName>
        <fullName evidence="7">Hemolysin-III related</fullName>
    </submittedName>
</protein>
<keyword evidence="3 6" id="KW-1133">Transmembrane helix</keyword>
<feature type="transmembrane region" description="Helical" evidence="6">
    <location>
        <begin position="52"/>
        <end position="72"/>
    </location>
</feature>
<dbReference type="Proteomes" id="UP000193900">
    <property type="component" value="Unassembled WGS sequence"/>
</dbReference>
<dbReference type="Pfam" id="PF03006">
    <property type="entry name" value="HlyIII"/>
    <property type="match status" value="1"/>
</dbReference>
<feature type="transmembrane region" description="Helical" evidence="6">
    <location>
        <begin position="100"/>
        <end position="125"/>
    </location>
</feature>
<dbReference type="InterPro" id="IPR004254">
    <property type="entry name" value="AdipoR/HlyIII-related"/>
</dbReference>
<dbReference type="RefSeq" id="WP_085880406.1">
    <property type="nucleotide sequence ID" value="NZ_FWFZ01000026.1"/>
</dbReference>
<dbReference type="PANTHER" id="PTHR20855:SF3">
    <property type="entry name" value="LD03007P"/>
    <property type="match status" value="1"/>
</dbReference>
<dbReference type="EMBL" id="FWFZ01000026">
    <property type="protein sequence ID" value="SLN72468.1"/>
    <property type="molecule type" value="Genomic_DNA"/>
</dbReference>
<evidence type="ECO:0000313" key="7">
    <source>
        <dbReference type="EMBL" id="SLN72468.1"/>
    </source>
</evidence>
<feature type="transmembrane region" description="Helical" evidence="6">
    <location>
        <begin position="193"/>
        <end position="214"/>
    </location>
</feature>
<evidence type="ECO:0000256" key="5">
    <source>
        <dbReference type="PIRSR" id="PIRSR604254-1"/>
    </source>
</evidence>
<sequence>MSNTPAIPQVSRAERIADGVMHAMGTSLAIIGAVMLIVLVAGQQSGVTVASVSVYGAALIVSFVASACYHMAPWEVARPTLLRIDHAAIFLKIAGTYTPLVALIGTAFGWIVLGVVWTVAVLGAGMRLFLARGPSRFTTAIYLVLGWFSLALIWPLAQKLPVGGTTLIFVGGLLYTAGTVFHNWERLRFQNAIWHAFVLAASTCFFGAIAWGLAVQG</sequence>
<dbReference type="GO" id="GO:0016020">
    <property type="term" value="C:membrane"/>
    <property type="evidence" value="ECO:0007669"/>
    <property type="project" value="UniProtKB-SubCell"/>
</dbReference>
<name>A0A1Y5TZF5_9RHOB</name>
<dbReference type="PANTHER" id="PTHR20855">
    <property type="entry name" value="ADIPOR/PROGESTIN RECEPTOR-RELATED"/>
    <property type="match status" value="1"/>
</dbReference>
<accession>A0A1Y5TZF5</accession>
<evidence type="ECO:0000256" key="6">
    <source>
        <dbReference type="SAM" id="Phobius"/>
    </source>
</evidence>
<reference evidence="7 8" key="1">
    <citation type="submission" date="2017-03" db="EMBL/GenBank/DDBJ databases">
        <authorList>
            <person name="Afonso C.L."/>
            <person name="Miller P.J."/>
            <person name="Scott M.A."/>
            <person name="Spackman E."/>
            <person name="Goraichik I."/>
            <person name="Dimitrov K.M."/>
            <person name="Suarez D.L."/>
            <person name="Swayne D.E."/>
        </authorList>
    </citation>
    <scope>NUCLEOTIDE SEQUENCE [LARGE SCALE GENOMIC DNA]</scope>
    <source>
        <strain evidence="7 8">CECT 7023</strain>
    </source>
</reference>